<proteinExistence type="predicted"/>
<dbReference type="InterPro" id="IPR011990">
    <property type="entry name" value="TPR-like_helical_dom_sf"/>
</dbReference>
<protein>
    <submittedName>
        <fullName evidence="2">Uncharacterized protein</fullName>
    </submittedName>
</protein>
<name>A0A7S3NBB7_9SPIT</name>
<accession>A0A7S3NBB7</accession>
<feature type="compositionally biased region" description="Basic and acidic residues" evidence="1">
    <location>
        <begin position="146"/>
        <end position="164"/>
    </location>
</feature>
<reference evidence="2" key="1">
    <citation type="submission" date="2021-01" db="EMBL/GenBank/DDBJ databases">
        <authorList>
            <person name="Corre E."/>
            <person name="Pelletier E."/>
            <person name="Niang G."/>
            <person name="Scheremetjew M."/>
            <person name="Finn R."/>
            <person name="Kale V."/>
            <person name="Holt S."/>
            <person name="Cochrane G."/>
            <person name="Meng A."/>
            <person name="Brown T."/>
            <person name="Cohen L."/>
        </authorList>
    </citation>
    <scope>NUCLEOTIDE SEQUENCE</scope>
    <source>
        <strain evidence="2">FSP1.4</strain>
    </source>
</reference>
<dbReference type="SUPFAM" id="SSF81901">
    <property type="entry name" value="HCP-like"/>
    <property type="match status" value="1"/>
</dbReference>
<evidence type="ECO:0000256" key="1">
    <source>
        <dbReference type="SAM" id="MobiDB-lite"/>
    </source>
</evidence>
<gene>
    <name evidence="2" type="ORF">EHAR0213_LOCUS15410</name>
</gene>
<dbReference type="Gene3D" id="1.25.40.10">
    <property type="entry name" value="Tetratricopeptide repeat domain"/>
    <property type="match status" value="1"/>
</dbReference>
<dbReference type="AlphaFoldDB" id="A0A7S3NBB7"/>
<sequence length="172" mass="19833">MGLMLENGFDGYIPDILQAEEMYCKAYKLKNVDAAFNLGLLYTNYSQFSVEPQNAIKLVYESAVKGNKSAQSYLISLGYANNETEFIENVSPEFLDDYEEQEEDEENVNDNKIVEENFDEQDDLSDENIPEMKKTLPANQHTLQRKNMERFSDVPAKAQREKQRTRCITAMS</sequence>
<dbReference type="EMBL" id="HBII01036414">
    <property type="protein sequence ID" value="CAE0356493.1"/>
    <property type="molecule type" value="Transcribed_RNA"/>
</dbReference>
<feature type="region of interest" description="Disordered" evidence="1">
    <location>
        <begin position="135"/>
        <end position="172"/>
    </location>
</feature>
<evidence type="ECO:0000313" key="2">
    <source>
        <dbReference type="EMBL" id="CAE0356493.1"/>
    </source>
</evidence>
<organism evidence="2">
    <name type="scientific">Euplotes harpa</name>
    <dbReference type="NCBI Taxonomy" id="151035"/>
    <lineage>
        <taxon>Eukaryota</taxon>
        <taxon>Sar</taxon>
        <taxon>Alveolata</taxon>
        <taxon>Ciliophora</taxon>
        <taxon>Intramacronucleata</taxon>
        <taxon>Spirotrichea</taxon>
        <taxon>Hypotrichia</taxon>
        <taxon>Euplotida</taxon>
        <taxon>Euplotidae</taxon>
        <taxon>Euplotes</taxon>
    </lineage>
</organism>